<proteinExistence type="predicted"/>
<name>A0ABT2TNF3_9FIRM</name>
<reference evidence="3 4" key="1">
    <citation type="journal article" date="2021" name="ISME Commun">
        <title>Automated analysis of genomic sequences facilitates high-throughput and comprehensive description of bacteria.</title>
        <authorList>
            <person name="Hitch T.C.A."/>
        </authorList>
    </citation>
    <scope>NUCLEOTIDE SEQUENCE [LARGE SCALE GENOMIC DNA]</scope>
    <source>
        <strain evidence="3 4">Sanger_109</strain>
    </source>
</reference>
<dbReference type="Pfam" id="PF14286">
    <property type="entry name" value="DHHW"/>
    <property type="match status" value="1"/>
</dbReference>
<feature type="signal peptide" evidence="2">
    <location>
        <begin position="1"/>
        <end position="22"/>
    </location>
</feature>
<organism evidence="3 4">
    <name type="scientific">Brotonthovivens ammoniilytica</name>
    <dbReference type="NCBI Taxonomy" id="2981725"/>
    <lineage>
        <taxon>Bacteria</taxon>
        <taxon>Bacillati</taxon>
        <taxon>Bacillota</taxon>
        <taxon>Clostridia</taxon>
        <taxon>Lachnospirales</taxon>
        <taxon>Lachnospiraceae</taxon>
        <taxon>Brotonthovivens</taxon>
    </lineage>
</organism>
<dbReference type="InterPro" id="IPR025945">
    <property type="entry name" value="DHHW"/>
</dbReference>
<sequence length="511" mass="55717">MTKQVGKVFGVTLLAVSCVGLAAGCGKKESVEMDTKSLAQELQDSGIFEGTLKEADASTASYMVAAAKDTNVELYMGEDGSKSDEILILTGKDSSSTEENKSAAETHLKDITSSFEDYIPEEAAKAENAVLVDQDKYVVLCISDDSDTAKQIIEKYLNGEGKQAKADTDSKKKTNSSDGTSADVEDKTSDSGSDSGETDKTPEPDYDKIESNDSVKKYGGVAAVGNQGFEIYNYHENAAKNYASLVTKAADKLKGVSTVYDLIPPTSVGITFPDNLKDKISSSDQAEALDKIHGFMGASVKSVDLYDNLMKHRTEYIYFRTDHHWTALGAYYAYEQFCNEKGIKPNALADYKTVEYSGFLGSFYKDTKNSKALGNTPDTIKAYLPKGKASLDVTAQDGQKYTWDVIHDVSDYGASLKYSTFIAGDNPMTVIKNSDITDGSSCVVVKESFGNAFIPFLVDHYQTIYVIDYRYWNGDVASFAKEKKAGDVIFINNISMTRSDFLIGKLAKVIK</sequence>
<dbReference type="PROSITE" id="PS51257">
    <property type="entry name" value="PROKAR_LIPOPROTEIN"/>
    <property type="match status" value="1"/>
</dbReference>
<gene>
    <name evidence="3" type="ORF">OCV88_15675</name>
</gene>
<comment type="caution">
    <text evidence="3">The sequence shown here is derived from an EMBL/GenBank/DDBJ whole genome shotgun (WGS) entry which is preliminary data.</text>
</comment>
<evidence type="ECO:0000313" key="3">
    <source>
        <dbReference type="EMBL" id="MCU6763745.1"/>
    </source>
</evidence>
<feature type="chain" id="PRO_5045409176" evidence="2">
    <location>
        <begin position="23"/>
        <end position="511"/>
    </location>
</feature>
<evidence type="ECO:0000256" key="1">
    <source>
        <dbReference type="SAM" id="MobiDB-lite"/>
    </source>
</evidence>
<dbReference type="Proteomes" id="UP001652442">
    <property type="component" value="Unassembled WGS sequence"/>
</dbReference>
<accession>A0ABT2TNF3</accession>
<feature type="compositionally biased region" description="Basic and acidic residues" evidence="1">
    <location>
        <begin position="162"/>
        <end position="172"/>
    </location>
</feature>
<keyword evidence="2" id="KW-0732">Signal</keyword>
<keyword evidence="4" id="KW-1185">Reference proteome</keyword>
<protein>
    <submittedName>
        <fullName evidence="3">DHHW family protein</fullName>
    </submittedName>
</protein>
<feature type="compositionally biased region" description="Basic and acidic residues" evidence="1">
    <location>
        <begin position="197"/>
        <end position="212"/>
    </location>
</feature>
<dbReference type="EMBL" id="JAOQJQ010000010">
    <property type="protein sequence ID" value="MCU6763745.1"/>
    <property type="molecule type" value="Genomic_DNA"/>
</dbReference>
<dbReference type="Pfam" id="PF14270">
    <property type="entry name" value="DUF4358"/>
    <property type="match status" value="1"/>
</dbReference>
<dbReference type="RefSeq" id="WP_158426385.1">
    <property type="nucleotide sequence ID" value="NZ_JAOQJQ010000010.1"/>
</dbReference>
<evidence type="ECO:0000313" key="4">
    <source>
        <dbReference type="Proteomes" id="UP001652442"/>
    </source>
</evidence>
<evidence type="ECO:0000256" key="2">
    <source>
        <dbReference type="SAM" id="SignalP"/>
    </source>
</evidence>
<dbReference type="InterPro" id="IPR025648">
    <property type="entry name" value="DUF4358"/>
</dbReference>
<feature type="region of interest" description="Disordered" evidence="1">
    <location>
        <begin position="160"/>
        <end position="212"/>
    </location>
</feature>